<evidence type="ECO:0000313" key="4">
    <source>
        <dbReference type="Proteomes" id="UP001530400"/>
    </source>
</evidence>
<evidence type="ECO:0000313" key="3">
    <source>
        <dbReference type="EMBL" id="KAL3770091.1"/>
    </source>
</evidence>
<dbReference type="EMBL" id="JALLPJ020001318">
    <property type="protein sequence ID" value="KAL3770091.1"/>
    <property type="molecule type" value="Genomic_DNA"/>
</dbReference>
<sequence length="573" mass="63884">MKTTATIALLSLQTGTHAFLSPPLHRSITSSHPSSNNPPTTTCTNRLTSMHLPSLKELASQNTNPDSLHPTDSAQTTPQLLHALWGLISDATKNMQRGDSFTVLFPAMNQYLTNGEYVSKLMAHLDACKDVCDDFGINTIITPYIDTVSKVITGFTVKSFRNPYSTIGGNFNDDPNEMRFAPDPFWDENEVWDFSGLDDDEVLSEEEKRLKSLPEIKDLIPQQDEVIIETSQKWVDRMMADLALCPFTASANKSGIPAGPVRYAVDRVKCMEEAYAAYWQEVCLIEGVGEGDVSTTLHILPEFCMNSVEMFEQWADTLTGTLEALNIEELLQLIFFHPDWTFRDGGDRSGQGLAANYARRSPWPMVNILRTKQVRTAQKGIPTGLVYQQNEKTLNRIGTFNLEKMLRLRDWSEVAGMKVNRKDMEALRVAQDLQVQGAVRDEDTSFMFDSTPAANKVDRSQIDGGNMVNVITQALEIRLGQEDVLNGAQTSAAMMASDFLLEELSKIQEKYPGDAKAKEIPRRGYAAAYGFDMLDDEDEELEDAQMSALWGGGGVPMTKDEDNPRGMDVIKGW</sequence>
<accession>A0ABD3N762</accession>
<comment type="caution">
    <text evidence="3">The sequence shown here is derived from an EMBL/GenBank/DDBJ whole genome shotgun (WGS) entry which is preliminary data.</text>
</comment>
<feature type="compositionally biased region" description="Low complexity" evidence="1">
    <location>
        <begin position="27"/>
        <end position="46"/>
    </location>
</feature>
<keyword evidence="2" id="KW-0732">Signal</keyword>
<dbReference type="InterPro" id="IPR009858">
    <property type="entry name" value="DUF1415"/>
</dbReference>
<evidence type="ECO:0000256" key="1">
    <source>
        <dbReference type="SAM" id="MobiDB-lite"/>
    </source>
</evidence>
<feature type="region of interest" description="Disordered" evidence="1">
    <location>
        <begin position="23"/>
        <end position="46"/>
    </location>
</feature>
<feature type="signal peptide" evidence="2">
    <location>
        <begin position="1"/>
        <end position="18"/>
    </location>
</feature>
<dbReference type="Proteomes" id="UP001530400">
    <property type="component" value="Unassembled WGS sequence"/>
</dbReference>
<feature type="chain" id="PRO_5044780143" evidence="2">
    <location>
        <begin position="19"/>
        <end position="573"/>
    </location>
</feature>
<gene>
    <name evidence="3" type="ORF">ACHAWO_006072</name>
</gene>
<proteinExistence type="predicted"/>
<keyword evidence="4" id="KW-1185">Reference proteome</keyword>
<dbReference type="Pfam" id="PF07209">
    <property type="entry name" value="DUF1415"/>
    <property type="match status" value="1"/>
</dbReference>
<evidence type="ECO:0000256" key="2">
    <source>
        <dbReference type="SAM" id="SignalP"/>
    </source>
</evidence>
<reference evidence="3 4" key="1">
    <citation type="submission" date="2024-10" db="EMBL/GenBank/DDBJ databases">
        <title>Updated reference genomes for cyclostephanoid diatoms.</title>
        <authorList>
            <person name="Roberts W.R."/>
            <person name="Alverson A.J."/>
        </authorList>
    </citation>
    <scope>NUCLEOTIDE SEQUENCE [LARGE SCALE GENOMIC DNA]</scope>
    <source>
        <strain evidence="3 4">AJA010-31</strain>
    </source>
</reference>
<feature type="region of interest" description="Disordered" evidence="1">
    <location>
        <begin position="550"/>
        <end position="573"/>
    </location>
</feature>
<organism evidence="3 4">
    <name type="scientific">Cyclotella atomus</name>
    <dbReference type="NCBI Taxonomy" id="382360"/>
    <lineage>
        <taxon>Eukaryota</taxon>
        <taxon>Sar</taxon>
        <taxon>Stramenopiles</taxon>
        <taxon>Ochrophyta</taxon>
        <taxon>Bacillariophyta</taxon>
        <taxon>Coscinodiscophyceae</taxon>
        <taxon>Thalassiosirophycidae</taxon>
        <taxon>Stephanodiscales</taxon>
        <taxon>Stephanodiscaceae</taxon>
        <taxon>Cyclotella</taxon>
    </lineage>
</organism>
<protein>
    <submittedName>
        <fullName evidence="3">Uncharacterized protein</fullName>
    </submittedName>
</protein>
<name>A0ABD3N762_9STRA</name>
<dbReference type="AlphaFoldDB" id="A0ABD3N762"/>